<dbReference type="InterPro" id="IPR036249">
    <property type="entry name" value="Thioredoxin-like_sf"/>
</dbReference>
<feature type="domain" description="GST N-terminal" evidence="1">
    <location>
        <begin position="24"/>
        <end position="110"/>
    </location>
</feature>
<dbReference type="SFLD" id="SFLDS00019">
    <property type="entry name" value="Glutathione_Transferase_(cytos"/>
    <property type="match status" value="1"/>
</dbReference>
<organism evidence="3">
    <name type="scientific">uncultured marine microorganism HF4000_009G21</name>
    <dbReference type="NCBI Taxonomy" id="455515"/>
    <lineage>
        <taxon>unclassified sequences</taxon>
        <taxon>environmental samples</taxon>
    </lineage>
</organism>
<dbReference type="EMBL" id="EU016574">
    <property type="protein sequence ID" value="ABZ06400.1"/>
    <property type="molecule type" value="Genomic_DNA"/>
</dbReference>
<proteinExistence type="predicted"/>
<dbReference type="CDD" id="cd03046">
    <property type="entry name" value="GST_N_GTT1_like"/>
    <property type="match status" value="1"/>
</dbReference>
<dbReference type="PANTHER" id="PTHR44051:SF8">
    <property type="entry name" value="GLUTATHIONE S-TRANSFERASE GSTA"/>
    <property type="match status" value="1"/>
</dbReference>
<reference evidence="3" key="1">
    <citation type="journal article" date="2008" name="ISME J.">
        <title>Genomic patterns of recombination, clonal divergence and environment in marine microbial populations.</title>
        <authorList>
            <person name="Konstantinidis K.T."/>
            <person name="Delong E.F."/>
        </authorList>
    </citation>
    <scope>NUCLEOTIDE SEQUENCE</scope>
</reference>
<evidence type="ECO:0000313" key="3">
    <source>
        <dbReference type="EMBL" id="ABZ06400.1"/>
    </source>
</evidence>
<evidence type="ECO:0000259" key="2">
    <source>
        <dbReference type="PROSITE" id="PS50405"/>
    </source>
</evidence>
<dbReference type="Gene3D" id="1.20.1050.10">
    <property type="match status" value="1"/>
</dbReference>
<dbReference type="InterPro" id="IPR036282">
    <property type="entry name" value="Glutathione-S-Trfase_C_sf"/>
</dbReference>
<dbReference type="GO" id="GO:0016740">
    <property type="term" value="F:transferase activity"/>
    <property type="evidence" value="ECO:0007669"/>
    <property type="project" value="UniProtKB-KW"/>
</dbReference>
<dbReference type="PANTHER" id="PTHR44051">
    <property type="entry name" value="GLUTATHIONE S-TRANSFERASE-RELATED"/>
    <property type="match status" value="1"/>
</dbReference>
<dbReference type="Pfam" id="PF02798">
    <property type="entry name" value="GST_N"/>
    <property type="match status" value="1"/>
</dbReference>
<name>B3T1E1_9ZZZZ</name>
<dbReference type="SFLD" id="SFLDG00358">
    <property type="entry name" value="Main_(cytGST)"/>
    <property type="match status" value="1"/>
</dbReference>
<dbReference type="InterPro" id="IPR010987">
    <property type="entry name" value="Glutathione-S-Trfase_C-like"/>
</dbReference>
<protein>
    <submittedName>
        <fullName evidence="3">Putative glutathione S-transferase, N-terminal domain protein</fullName>
    </submittedName>
</protein>
<feature type="domain" description="GST C-terminal" evidence="2">
    <location>
        <begin position="116"/>
        <end position="238"/>
    </location>
</feature>
<dbReference type="Gene3D" id="3.40.30.10">
    <property type="entry name" value="Glutaredoxin"/>
    <property type="match status" value="1"/>
</dbReference>
<sequence>MQPGRPDCDRRQRLFLLLRHRLIDTPLKLYGMAQSRSFRALWALEESGLDYEYVAIKLFGDPADSDSAQNVEYLALNLQGKVPTLVHQDLVLTESVAILNYIGRQAPDSELLPRIDTASYAHHDELVCFILAELEQPLWSSGKHRFALPPEQRIPQMLETAKFEFAKAVSTLDKLLGDDFSTIDDFSIGKNFSITDLLLAHTFNWAIRFEFDVPEKYVELRDRHYQRPAAVRAMAVIE</sequence>
<dbReference type="AlphaFoldDB" id="B3T1E1"/>
<evidence type="ECO:0000259" key="1">
    <source>
        <dbReference type="PROSITE" id="PS50404"/>
    </source>
</evidence>
<dbReference type="PROSITE" id="PS50405">
    <property type="entry name" value="GST_CTER"/>
    <property type="match status" value="1"/>
</dbReference>
<dbReference type="PROSITE" id="PS50404">
    <property type="entry name" value="GST_NTER"/>
    <property type="match status" value="1"/>
</dbReference>
<dbReference type="InterPro" id="IPR040079">
    <property type="entry name" value="Glutathione_S-Trfase"/>
</dbReference>
<dbReference type="SUPFAM" id="SSF52833">
    <property type="entry name" value="Thioredoxin-like"/>
    <property type="match status" value="1"/>
</dbReference>
<dbReference type="InterPro" id="IPR004045">
    <property type="entry name" value="Glutathione_S-Trfase_N"/>
</dbReference>
<accession>B3T1E1</accession>
<gene>
    <name evidence="3" type="ORF">ALOHA_HF4000009G21ctg1g36</name>
</gene>
<keyword evidence="3" id="KW-0808">Transferase</keyword>
<dbReference type="SUPFAM" id="SSF47616">
    <property type="entry name" value="GST C-terminal domain-like"/>
    <property type="match status" value="1"/>
</dbReference>